<accession>A0ACC2VCB0</accession>
<dbReference type="EMBL" id="JASBWR010000090">
    <property type="protein sequence ID" value="KAJ9096937.1"/>
    <property type="molecule type" value="Genomic_DNA"/>
</dbReference>
<dbReference type="Proteomes" id="UP001241377">
    <property type="component" value="Unassembled WGS sequence"/>
</dbReference>
<reference evidence="1" key="1">
    <citation type="submission" date="2023-04" db="EMBL/GenBank/DDBJ databases">
        <title>Draft Genome sequencing of Naganishia species isolated from polar environments using Oxford Nanopore Technology.</title>
        <authorList>
            <person name="Leo P."/>
            <person name="Venkateswaran K."/>
        </authorList>
    </citation>
    <scope>NUCLEOTIDE SEQUENCE</scope>
    <source>
        <strain evidence="1">MNA-CCFEE 5261</strain>
    </source>
</reference>
<protein>
    <submittedName>
        <fullName evidence="1">Uncharacterized protein</fullName>
    </submittedName>
</protein>
<organism evidence="1 2">
    <name type="scientific">Naganishia cerealis</name>
    <dbReference type="NCBI Taxonomy" id="610337"/>
    <lineage>
        <taxon>Eukaryota</taxon>
        <taxon>Fungi</taxon>
        <taxon>Dikarya</taxon>
        <taxon>Basidiomycota</taxon>
        <taxon>Agaricomycotina</taxon>
        <taxon>Tremellomycetes</taxon>
        <taxon>Filobasidiales</taxon>
        <taxon>Filobasidiaceae</taxon>
        <taxon>Naganishia</taxon>
    </lineage>
</organism>
<name>A0ACC2VCB0_9TREE</name>
<gene>
    <name evidence="1" type="ORF">QFC19_007036</name>
</gene>
<proteinExistence type="predicted"/>
<evidence type="ECO:0000313" key="2">
    <source>
        <dbReference type="Proteomes" id="UP001241377"/>
    </source>
</evidence>
<keyword evidence="2" id="KW-1185">Reference proteome</keyword>
<evidence type="ECO:0000313" key="1">
    <source>
        <dbReference type="EMBL" id="KAJ9096937.1"/>
    </source>
</evidence>
<comment type="caution">
    <text evidence="1">The sequence shown here is derived from an EMBL/GenBank/DDBJ whole genome shotgun (WGS) entry which is preliminary data.</text>
</comment>
<sequence length="105" mass="11697">MEWNVIVYDKPGADRTPVRAQHLAAIPATVNAGIVTSAGPIYHDIEKTKFAGSTFHLIANSKEEIIEFLKKDIYYEKGIWDIDSVVAHPMGVAVRKQKDMPGVKF</sequence>